<dbReference type="EMBL" id="AP023423">
    <property type="protein sequence ID" value="BCK88890.1"/>
    <property type="molecule type" value="Genomic_DNA"/>
</dbReference>
<evidence type="ECO:0000313" key="3">
    <source>
        <dbReference type="EMBL" id="BCK88890.1"/>
    </source>
</evidence>
<dbReference type="Proteomes" id="UP001320326">
    <property type="component" value="Chromosome"/>
</dbReference>
<dbReference type="PANTHER" id="PTHR35811:SF1">
    <property type="entry name" value="HTH OST-TYPE DOMAIN-CONTAINING PROTEIN"/>
    <property type="match status" value="1"/>
</dbReference>
<dbReference type="CDD" id="cd11297">
    <property type="entry name" value="PIN_LabA-like_N_1"/>
    <property type="match status" value="1"/>
</dbReference>
<dbReference type="InterPro" id="IPR021139">
    <property type="entry name" value="NYN"/>
</dbReference>
<dbReference type="PANTHER" id="PTHR35811">
    <property type="entry name" value="SLR1870 PROTEIN"/>
    <property type="match status" value="1"/>
</dbReference>
<proteinExistence type="predicted"/>
<feature type="domain" description="HTH OST-type" evidence="2">
    <location>
        <begin position="182"/>
        <end position="255"/>
    </location>
</feature>
<dbReference type="GO" id="GO:0004540">
    <property type="term" value="F:RNA nuclease activity"/>
    <property type="evidence" value="ECO:0007669"/>
    <property type="project" value="InterPro"/>
</dbReference>
<evidence type="ECO:0000256" key="1">
    <source>
        <dbReference type="SAM" id="MobiDB-lite"/>
    </source>
</evidence>
<evidence type="ECO:0000313" key="4">
    <source>
        <dbReference type="Proteomes" id="UP001320326"/>
    </source>
</evidence>
<accession>A0AAN1XCJ0</accession>
<dbReference type="KEGG" id="seme:MIZ01_2696"/>
<dbReference type="InterPro" id="IPR041966">
    <property type="entry name" value="LOTUS-like"/>
</dbReference>
<dbReference type="Pfam" id="PF01936">
    <property type="entry name" value="NYN"/>
    <property type="match status" value="1"/>
</dbReference>
<evidence type="ECO:0000259" key="2">
    <source>
        <dbReference type="PROSITE" id="PS51644"/>
    </source>
</evidence>
<sequence length="263" mass="28860">MTNEGSLRHEIRIALLIDADNSPAAKIEVVLAELAKVGVVNIRRAYGNWKKTELKGWEAALHPFAIRPMQQFDYTKGKNATDMSLCIDAMHLLYTEKPDAFAIVSSDSDFTPLVLHIKERGAKVFGFGASKTPEPFVDACSQFLDLDKIGQEIPVDAAGNLQAETPSKPATPIKVPPAKLRQDTRLVSLLRNAVDAAQGDDGWALLSLVRNHISNQASFDPRNYGYTTFSKLVSATELFEMSGEGTPRVSVRDVRKSKTSKST</sequence>
<dbReference type="AlphaFoldDB" id="A0AAN1XCJ0"/>
<dbReference type="InterPro" id="IPR025605">
    <property type="entry name" value="OST-HTH/LOTUS_dom"/>
</dbReference>
<organism evidence="3 4">
    <name type="scientific">Sideroxyarcus emersonii</name>
    <dbReference type="NCBI Taxonomy" id="2764705"/>
    <lineage>
        <taxon>Bacteria</taxon>
        <taxon>Pseudomonadati</taxon>
        <taxon>Pseudomonadota</taxon>
        <taxon>Betaproteobacteria</taxon>
        <taxon>Nitrosomonadales</taxon>
        <taxon>Gallionellaceae</taxon>
        <taxon>Sideroxyarcus</taxon>
    </lineage>
</organism>
<name>A0AAN1XCJ0_9PROT</name>
<reference evidence="3 4" key="1">
    <citation type="journal article" date="2022" name="Int. J. Syst. Evol. Microbiol.">
        <title>&lt;i&gt;Sideroxyarcus emersonii&lt;/i&gt; gen. nov. sp. nov., a neutrophilic, microaerobic iron- and thiosulfate-oxidizing bacterium isolated from iron-rich wetland sediment.</title>
        <authorList>
            <person name="Kato S."/>
            <person name="Itoh T."/>
            <person name="Iino T."/>
            <person name="Ohkuma M."/>
        </authorList>
    </citation>
    <scope>NUCLEOTIDE SEQUENCE [LARGE SCALE GENOMIC DNA]</scope>
    <source>
        <strain evidence="3 4">MIZ01</strain>
    </source>
</reference>
<dbReference type="Gene3D" id="3.30.420.610">
    <property type="entry name" value="LOTUS domain-like"/>
    <property type="match status" value="1"/>
</dbReference>
<keyword evidence="4" id="KW-1185">Reference proteome</keyword>
<dbReference type="PROSITE" id="PS51644">
    <property type="entry name" value="HTH_OST"/>
    <property type="match status" value="1"/>
</dbReference>
<feature type="region of interest" description="Disordered" evidence="1">
    <location>
        <begin position="243"/>
        <end position="263"/>
    </location>
</feature>
<protein>
    <recommendedName>
        <fullName evidence="2">HTH OST-type domain-containing protein</fullName>
    </recommendedName>
</protein>
<dbReference type="Pfam" id="PF12872">
    <property type="entry name" value="OST-HTH"/>
    <property type="match status" value="1"/>
</dbReference>
<gene>
    <name evidence="3" type="ORF">MIZ01_2696</name>
</gene>
<dbReference type="CDD" id="cd10146">
    <property type="entry name" value="LabA_like_C"/>
    <property type="match status" value="1"/>
</dbReference>
<dbReference type="Gene3D" id="3.40.50.1010">
    <property type="entry name" value="5'-nuclease"/>
    <property type="match status" value="1"/>
</dbReference>
<dbReference type="RefSeq" id="WP_237247397.1">
    <property type="nucleotide sequence ID" value="NZ_AP023423.1"/>
</dbReference>